<evidence type="ECO:0000313" key="2">
    <source>
        <dbReference type="EMBL" id="OSS50498.1"/>
    </source>
</evidence>
<dbReference type="STRING" id="105696.A0A1Y2M5L8"/>
<evidence type="ECO:0000259" key="1">
    <source>
        <dbReference type="Pfam" id="PF24476"/>
    </source>
</evidence>
<dbReference type="AlphaFoldDB" id="A0A1Y2M5L8"/>
<sequence>MTGMKFTKDAVTDQMRQGITNSTLFCLGVALLEIAYWSPIEEKATEDDEGNPVLTARRLQKDRAPPLGLEFQSIVKRCLSCDFGFGDQLSETGLQSAVYTNVACELEGLIAKFIKLGIK</sequence>
<proteinExistence type="predicted"/>
<dbReference type="PANTHER" id="PTHR35186">
    <property type="entry name" value="ANK_REP_REGION DOMAIN-CONTAINING PROTEIN"/>
    <property type="match status" value="1"/>
</dbReference>
<dbReference type="EMBL" id="KZ107842">
    <property type="protein sequence ID" value="OSS50498.1"/>
    <property type="molecule type" value="Genomic_DNA"/>
</dbReference>
<name>A0A1Y2M5L8_EPING</name>
<dbReference type="Pfam" id="PF24476">
    <property type="entry name" value="DUF7580"/>
    <property type="match status" value="1"/>
</dbReference>
<protein>
    <recommendedName>
        <fullName evidence="1">DUF7580 domain-containing protein</fullName>
    </recommendedName>
</protein>
<dbReference type="PANTHER" id="PTHR35186:SF4">
    <property type="entry name" value="PRION-INHIBITION AND PROPAGATION HELO DOMAIN-CONTAINING PROTEIN"/>
    <property type="match status" value="1"/>
</dbReference>
<dbReference type="InterPro" id="IPR056002">
    <property type="entry name" value="DUF7580"/>
</dbReference>
<keyword evidence="3" id="KW-1185">Reference proteome</keyword>
<feature type="domain" description="DUF7580" evidence="1">
    <location>
        <begin position="16"/>
        <end position="108"/>
    </location>
</feature>
<gene>
    <name evidence="2" type="ORF">B5807_05168</name>
</gene>
<evidence type="ECO:0000313" key="3">
    <source>
        <dbReference type="Proteomes" id="UP000193240"/>
    </source>
</evidence>
<reference evidence="2 3" key="1">
    <citation type="journal article" date="2017" name="Genome Announc.">
        <title>Genome sequence of the saprophytic ascomycete Epicoccum nigrum ICMP 19927 strain isolated from New Zealand.</title>
        <authorList>
            <person name="Fokin M."/>
            <person name="Fleetwood D."/>
            <person name="Weir B.S."/>
            <person name="Villas-Boas S.G."/>
        </authorList>
    </citation>
    <scope>NUCLEOTIDE SEQUENCE [LARGE SCALE GENOMIC DNA]</scope>
    <source>
        <strain evidence="2 3">ICMP 19927</strain>
    </source>
</reference>
<accession>A0A1Y2M5L8</accession>
<dbReference type="InParanoid" id="A0A1Y2M5L8"/>
<organism evidence="2 3">
    <name type="scientific">Epicoccum nigrum</name>
    <name type="common">Soil fungus</name>
    <name type="synonym">Epicoccum purpurascens</name>
    <dbReference type="NCBI Taxonomy" id="105696"/>
    <lineage>
        <taxon>Eukaryota</taxon>
        <taxon>Fungi</taxon>
        <taxon>Dikarya</taxon>
        <taxon>Ascomycota</taxon>
        <taxon>Pezizomycotina</taxon>
        <taxon>Dothideomycetes</taxon>
        <taxon>Pleosporomycetidae</taxon>
        <taxon>Pleosporales</taxon>
        <taxon>Pleosporineae</taxon>
        <taxon>Didymellaceae</taxon>
        <taxon>Epicoccum</taxon>
    </lineage>
</organism>
<dbReference type="Proteomes" id="UP000193240">
    <property type="component" value="Unassembled WGS sequence"/>
</dbReference>